<dbReference type="AlphaFoldDB" id="A0A7C4ZIB0"/>
<feature type="binding site" evidence="1">
    <location>
        <position position="189"/>
    </location>
    <ligand>
        <name>dUMP</name>
        <dbReference type="ChEBI" id="CHEBI:246422"/>
        <note>ligand shared between dimeric partners</note>
    </ligand>
</feature>
<keyword evidence="1" id="KW-0285">Flavoprotein</keyword>
<name>A0A7C4ZIB0_9DEIN</name>
<dbReference type="Gene3D" id="3.30.1360.170">
    <property type="match status" value="1"/>
</dbReference>
<evidence type="ECO:0000313" key="2">
    <source>
        <dbReference type="EMBL" id="HGY10577.1"/>
    </source>
</evidence>
<organism evidence="2">
    <name type="scientific">Oceanithermus profundus</name>
    <dbReference type="NCBI Taxonomy" id="187137"/>
    <lineage>
        <taxon>Bacteria</taxon>
        <taxon>Thermotogati</taxon>
        <taxon>Deinococcota</taxon>
        <taxon>Deinococci</taxon>
        <taxon>Thermales</taxon>
        <taxon>Thermaceae</taxon>
        <taxon>Oceanithermus</taxon>
    </lineage>
</organism>
<dbReference type="PANTHER" id="PTHR34934:SF1">
    <property type="entry name" value="FLAVIN-DEPENDENT THYMIDYLATE SYNTHASE"/>
    <property type="match status" value="1"/>
</dbReference>
<feature type="binding site" evidence="1">
    <location>
        <position position="90"/>
    </location>
    <ligand>
        <name>FAD</name>
        <dbReference type="ChEBI" id="CHEBI:57692"/>
        <note>ligand shared between neighboring subunits</note>
    </ligand>
</feature>
<dbReference type="Pfam" id="PF02511">
    <property type="entry name" value="Thy1"/>
    <property type="match status" value="1"/>
</dbReference>
<dbReference type="InterPro" id="IPR003669">
    <property type="entry name" value="Thymidylate_synthase_ThyX"/>
</dbReference>
<dbReference type="GO" id="GO:0050797">
    <property type="term" value="F:thymidylate synthase (FAD) activity"/>
    <property type="evidence" value="ECO:0007669"/>
    <property type="project" value="UniProtKB-UniRule"/>
</dbReference>
<dbReference type="EC" id="2.1.1.148" evidence="1"/>
<dbReference type="GO" id="GO:0050660">
    <property type="term" value="F:flavin adenine dinucleotide binding"/>
    <property type="evidence" value="ECO:0007669"/>
    <property type="project" value="UniProtKB-UniRule"/>
</dbReference>
<keyword evidence="1 2" id="KW-0489">Methyltransferase</keyword>
<dbReference type="NCBIfam" id="TIGR02170">
    <property type="entry name" value="thyX"/>
    <property type="match status" value="1"/>
</dbReference>
<dbReference type="HAMAP" id="MF_01408">
    <property type="entry name" value="ThyX"/>
    <property type="match status" value="1"/>
</dbReference>
<gene>
    <name evidence="1" type="primary">thyX</name>
    <name evidence="2" type="ORF">ENK37_11105</name>
</gene>
<comment type="cofactor">
    <cofactor evidence="1">
        <name>FAD</name>
        <dbReference type="ChEBI" id="CHEBI:57692"/>
    </cofactor>
    <text evidence="1">Binds 4 FAD per tetramer. Each FAD binding site is formed by three monomers.</text>
</comment>
<feature type="binding site" evidence="1">
    <location>
        <position position="184"/>
    </location>
    <ligand>
        <name>FAD</name>
        <dbReference type="ChEBI" id="CHEBI:57692"/>
        <note>ligand shared between neighboring subunits</note>
    </ligand>
</feature>
<accession>A0A7C4ZIB0</accession>
<feature type="binding site" evidence="1">
    <location>
        <begin position="82"/>
        <end position="84"/>
    </location>
    <ligand>
        <name>FAD</name>
        <dbReference type="ChEBI" id="CHEBI:57692"/>
        <note>ligand shared between neighboring subunits</note>
    </ligand>
</feature>
<evidence type="ECO:0000256" key="1">
    <source>
        <dbReference type="HAMAP-Rule" id="MF_01408"/>
    </source>
</evidence>
<feature type="binding site" description="in other chain" evidence="1">
    <location>
        <begin position="90"/>
        <end position="94"/>
    </location>
    <ligand>
        <name>dUMP</name>
        <dbReference type="ChEBI" id="CHEBI:246422"/>
        <note>ligand shared between dimeric partners</note>
    </ligand>
</feature>
<dbReference type="GO" id="GO:0032259">
    <property type="term" value="P:methylation"/>
    <property type="evidence" value="ECO:0007669"/>
    <property type="project" value="UniProtKB-KW"/>
</dbReference>
<dbReference type="GO" id="GO:0070402">
    <property type="term" value="F:NADPH binding"/>
    <property type="evidence" value="ECO:0007669"/>
    <property type="project" value="TreeGrafter"/>
</dbReference>
<comment type="similarity">
    <text evidence="1">Belongs to the thymidylate synthase ThyX family.</text>
</comment>
<protein>
    <recommendedName>
        <fullName evidence="1">Flavin-dependent thymidylate synthase</fullName>
        <shortName evidence="1">FDTS</shortName>
        <ecNumber evidence="1">2.1.1.148</ecNumber>
    </recommendedName>
    <alternativeName>
        <fullName evidence="1">FAD-dependent thymidylate synthase</fullName>
    </alternativeName>
    <alternativeName>
        <fullName evidence="1">Thymidylate synthase ThyX</fullName>
        <shortName evidence="1">TS</shortName>
        <shortName evidence="1">TSase</shortName>
    </alternativeName>
</protein>
<keyword evidence="1 2" id="KW-0808">Transferase</keyword>
<dbReference type="GO" id="GO:0004799">
    <property type="term" value="F:thymidylate synthase activity"/>
    <property type="evidence" value="ECO:0007669"/>
    <property type="project" value="TreeGrafter"/>
</dbReference>
<comment type="subunit">
    <text evidence="1">Homotetramer.</text>
</comment>
<feature type="binding site" evidence="1">
    <location>
        <begin position="178"/>
        <end position="180"/>
    </location>
    <ligand>
        <name>FAD</name>
        <dbReference type="ChEBI" id="CHEBI:57692"/>
        <note>ligand shared between neighboring subunits</note>
    </ligand>
</feature>
<dbReference type="Proteomes" id="UP000885759">
    <property type="component" value="Unassembled WGS sequence"/>
</dbReference>
<dbReference type="PROSITE" id="PS51331">
    <property type="entry name" value="THYX"/>
    <property type="match status" value="1"/>
</dbReference>
<dbReference type="CDD" id="cd20175">
    <property type="entry name" value="ThyX"/>
    <property type="match status" value="1"/>
</dbReference>
<comment type="pathway">
    <text evidence="1">Pyrimidine metabolism; dTTP biosynthesis.</text>
</comment>
<dbReference type="EMBL" id="DRPZ01000278">
    <property type="protein sequence ID" value="HGY10577.1"/>
    <property type="molecule type" value="Genomic_DNA"/>
</dbReference>
<feature type="active site" description="Involved in ionization of N3 of dUMP, leading to its activation" evidence="1">
    <location>
        <position position="189"/>
    </location>
</feature>
<dbReference type="GO" id="GO:0006235">
    <property type="term" value="P:dTTP biosynthetic process"/>
    <property type="evidence" value="ECO:0007669"/>
    <property type="project" value="UniProtKB-UniRule"/>
</dbReference>
<dbReference type="GO" id="GO:0006231">
    <property type="term" value="P:dTMP biosynthetic process"/>
    <property type="evidence" value="ECO:0007669"/>
    <property type="project" value="UniProtKB-UniRule"/>
</dbReference>
<keyword evidence="1" id="KW-0274">FAD</keyword>
<keyword evidence="1" id="KW-0545">Nucleotide biosynthesis</keyword>
<dbReference type="UniPathway" id="UPA00575"/>
<proteinExistence type="inferred from homology"/>
<keyword evidence="1" id="KW-0521">NADP</keyword>
<reference evidence="2" key="1">
    <citation type="journal article" date="2020" name="mSystems">
        <title>Genome- and Community-Level Interaction Insights into Carbon Utilization and Element Cycling Functions of Hydrothermarchaeota in Hydrothermal Sediment.</title>
        <authorList>
            <person name="Zhou Z."/>
            <person name="Liu Y."/>
            <person name="Xu W."/>
            <person name="Pan J."/>
            <person name="Luo Z.H."/>
            <person name="Li M."/>
        </authorList>
    </citation>
    <scope>NUCLEOTIDE SEQUENCE [LARGE SCALE GENOMIC DNA]</scope>
    <source>
        <strain evidence="2">HyVt-570</strain>
    </source>
</reference>
<sequence length="272" mass="30951">MTEPQTIPVLDKGFVRLVDAMGDDRRIVQAARVSYGEGTKTVREDAALIDYLMRHRHTSPFEMVEFTFHVKAPIFVVRQWFRHRTASVNEISARYSVLKDEFYEPAPGELRAQSELNKQVGEGELPAEAAKKAAQLLAGAEREAYARYQKLLELGVAREQARSVLPVGIYTEFYWKQDLHNLLHFLKLRLDRHAQAEIRAYARAVAEFVKARVPLVWRSFEEHVLNARTLSASELAALARLVDREAYAEALGQAGLSKSRVREALEKLFGET</sequence>
<dbReference type="PANTHER" id="PTHR34934">
    <property type="entry name" value="FLAVIN-DEPENDENT THYMIDYLATE SYNTHASE"/>
    <property type="match status" value="1"/>
</dbReference>
<comment type="function">
    <text evidence="1">Catalyzes the reductive methylation of 2'-deoxyuridine-5'-monophosphate (dUMP) to 2'-deoxythymidine-5'-monophosphate (dTMP) while utilizing 5,10-methylenetetrahydrofolate (mTHF) as the methyl donor, and NADPH and FADH(2) as the reductant.</text>
</comment>
<feature type="binding site" description="in other chain" evidence="1">
    <location>
        <position position="162"/>
    </location>
    <ligand>
        <name>dUMP</name>
        <dbReference type="ChEBI" id="CHEBI:246422"/>
        <note>ligand shared between dimeric partners</note>
    </ligand>
</feature>
<comment type="catalytic activity">
    <reaction evidence="1">
        <text>dUMP + (6R)-5,10-methylene-5,6,7,8-tetrahydrofolate + NADPH + H(+) = dTMP + (6S)-5,6,7,8-tetrahydrofolate + NADP(+)</text>
        <dbReference type="Rhea" id="RHEA:29043"/>
        <dbReference type="ChEBI" id="CHEBI:15378"/>
        <dbReference type="ChEBI" id="CHEBI:15636"/>
        <dbReference type="ChEBI" id="CHEBI:57453"/>
        <dbReference type="ChEBI" id="CHEBI:57783"/>
        <dbReference type="ChEBI" id="CHEBI:58349"/>
        <dbReference type="ChEBI" id="CHEBI:63528"/>
        <dbReference type="ChEBI" id="CHEBI:246422"/>
        <dbReference type="EC" id="2.1.1.148"/>
    </reaction>
</comment>
<dbReference type="SUPFAM" id="SSF69796">
    <property type="entry name" value="Thymidylate synthase-complementing protein Thy1"/>
    <property type="match status" value="1"/>
</dbReference>
<feature type="binding site" evidence="1">
    <location>
        <begin position="79"/>
        <end position="82"/>
    </location>
    <ligand>
        <name>dUMP</name>
        <dbReference type="ChEBI" id="CHEBI:246422"/>
        <note>ligand shared between dimeric partners</note>
    </ligand>
</feature>
<comment type="caution">
    <text evidence="2">The sequence shown here is derived from an EMBL/GenBank/DDBJ whole genome shotgun (WGS) entry which is preliminary data.</text>
</comment>
<dbReference type="InterPro" id="IPR036098">
    <property type="entry name" value="Thymidylate_synthase_ThyX_sf"/>
</dbReference>
<feature type="binding site" evidence="1">
    <location>
        <position position="59"/>
    </location>
    <ligand>
        <name>FAD</name>
        <dbReference type="ChEBI" id="CHEBI:57692"/>
        <note>ligand shared between neighboring subunits</note>
    </ligand>
</feature>